<dbReference type="InterPro" id="IPR045399">
    <property type="entry name" value="Tc-38"/>
</dbReference>
<gene>
    <name evidence="3" type="ORF">ABB37_01749</name>
</gene>
<keyword evidence="4" id="KW-1185">Reference proteome</keyword>
<dbReference type="AlphaFoldDB" id="A0A0M9G986"/>
<feature type="compositionally biased region" description="Polar residues" evidence="1">
    <location>
        <begin position="792"/>
        <end position="808"/>
    </location>
</feature>
<dbReference type="VEuPathDB" id="TriTrypDB:LpyrH10_02_7230"/>
<protein>
    <recommendedName>
        <fullName evidence="2">Trypanosoma Tc-38 (p38) protein domain-containing protein</fullName>
    </recommendedName>
</protein>
<evidence type="ECO:0000259" key="2">
    <source>
        <dbReference type="Pfam" id="PF20054"/>
    </source>
</evidence>
<dbReference type="RefSeq" id="XP_015663889.1">
    <property type="nucleotide sequence ID" value="XM_015798369.1"/>
</dbReference>
<dbReference type="Pfam" id="PF20054">
    <property type="entry name" value="Tc-38"/>
    <property type="match status" value="1"/>
</dbReference>
<dbReference type="Proteomes" id="UP000037923">
    <property type="component" value="Unassembled WGS sequence"/>
</dbReference>
<dbReference type="OrthoDB" id="259667at2759"/>
<evidence type="ECO:0000313" key="4">
    <source>
        <dbReference type="Proteomes" id="UP000037923"/>
    </source>
</evidence>
<reference evidence="3 4" key="1">
    <citation type="submission" date="2015-07" db="EMBL/GenBank/DDBJ databases">
        <title>High-quality genome of monoxenous trypanosomatid Leptomonas pyrrhocoris.</title>
        <authorList>
            <person name="Flegontov P."/>
            <person name="Butenko A."/>
            <person name="Firsov S."/>
            <person name="Vlcek C."/>
            <person name="Logacheva M.D."/>
            <person name="Field M."/>
            <person name="Filatov D."/>
            <person name="Flegontova O."/>
            <person name="Gerasimov E."/>
            <person name="Jackson A.P."/>
            <person name="Kelly S."/>
            <person name="Opperdoes F."/>
            <person name="O'Reilly A."/>
            <person name="Votypka J."/>
            <person name="Yurchenko V."/>
            <person name="Lukes J."/>
        </authorList>
    </citation>
    <scope>NUCLEOTIDE SEQUENCE [LARGE SCALE GENOMIC DNA]</scope>
    <source>
        <strain evidence="3">H10</strain>
    </source>
</reference>
<name>A0A0M9G986_LEPPY</name>
<evidence type="ECO:0000256" key="1">
    <source>
        <dbReference type="SAM" id="MobiDB-lite"/>
    </source>
</evidence>
<feature type="region of interest" description="Disordered" evidence="1">
    <location>
        <begin position="792"/>
        <end position="847"/>
    </location>
</feature>
<dbReference type="GeneID" id="26902044"/>
<feature type="domain" description="Trypanosoma Tc-38 (p38) protein" evidence="2">
    <location>
        <begin position="12"/>
        <end position="95"/>
    </location>
</feature>
<proteinExistence type="predicted"/>
<feature type="compositionally biased region" description="Acidic residues" evidence="1">
    <location>
        <begin position="816"/>
        <end position="838"/>
    </location>
</feature>
<evidence type="ECO:0000313" key="3">
    <source>
        <dbReference type="EMBL" id="KPA85450.1"/>
    </source>
</evidence>
<dbReference type="OMA" id="YCADQFA"/>
<accession>A0A0M9G986</accession>
<comment type="caution">
    <text evidence="3">The sequence shown here is derived from an EMBL/GenBank/DDBJ whole genome shotgun (WGS) entry which is preliminary data.</text>
</comment>
<sequence length="847" mass="94425">MSAIGSRQQRLFTGALFPEVLNAQLFAFAARHHLKSNVWVPRKAFDAALKPYNVFVLPNAALCDVSLTPGGGAVETTEAIGTDLVLVNAQHTSNQKFMEEFRDFLVSRLTTPVLPRDAITSLFLPQTFAAEAAGRLDAKPYKYIGVTFTQLDDRAKGCAREKDFFSAADQLSAKAETDAANACADFTQQDQQPQPRQPVPILQPEPLWDRLPPFQYPLALNGSLLMGAEVARRLLALQKQGRFYSNYWRRLRSPTAKLQSFFYTGQTEYAGRYNPFYCVRYVPHNYTGRPFPLDIARLMRHRAVEYGYVSRMWLTRRQGEELFGTTLLPEHAHDFPVVCCNFHSGGLESIAYYCADQFAHSEDLFPTQREIELAAKGVWIPSTKIAAFPLLRQLQEKYTTETTPVSSDRSGMDLAKQDANRHTEFCQRTEAYSAIRLVGFDQDKGDKHIRAAHLGKALHRQCVLCGYPTPVFISHRTLINFNLAVKDGEEGVVQLQCPVKLPYDNAWTNGECWFNIAQMREPAVGAELMEHWPRHFLTRRRLNRNLAAQCCRLQIAERARTAMATPAERNTTDPAAAAALDSEWVPLYMIEAAGWKLRPGAAGVRYVPNHDGEDFTRYYVGKNIMFRVADVCLDASIVAWMRRYTPINAQCHPYLRGLRQLLTLRAYERGYQSQTWVAFPDVQATAASLPVRLTPSPVRAGITPLATSRFQFSQPPFVRLRDLVFVNKEELAPPLWQAARGHNGVSDAAMGGGAAAAASDEPDAPLRRMNAATRAMVEDGVGISAEAFLTGAAQSRMQRPSSTPTLPTGTRLPISDTDDDDGGADAVEDVLDDDDDVGELPYEGSEA</sequence>
<dbReference type="EMBL" id="LGTL01000002">
    <property type="protein sequence ID" value="KPA85450.1"/>
    <property type="molecule type" value="Genomic_DNA"/>
</dbReference>
<organism evidence="3 4">
    <name type="scientific">Leptomonas pyrrhocoris</name>
    <name type="common">Firebug parasite</name>
    <dbReference type="NCBI Taxonomy" id="157538"/>
    <lineage>
        <taxon>Eukaryota</taxon>
        <taxon>Discoba</taxon>
        <taxon>Euglenozoa</taxon>
        <taxon>Kinetoplastea</taxon>
        <taxon>Metakinetoplastina</taxon>
        <taxon>Trypanosomatida</taxon>
        <taxon>Trypanosomatidae</taxon>
        <taxon>Leishmaniinae</taxon>
        <taxon>Leptomonas</taxon>
    </lineage>
</organism>